<protein>
    <recommendedName>
        <fullName evidence="7">Helicase-associated domain-containing protein</fullName>
    </recommendedName>
</protein>
<proteinExistence type="inferred from homology"/>
<evidence type="ECO:0000256" key="1">
    <source>
        <dbReference type="ARBA" id="ARBA00008792"/>
    </source>
</evidence>
<name>A0A072PUW1_9EURO</name>
<feature type="region of interest" description="Disordered" evidence="6">
    <location>
        <begin position="1024"/>
        <end position="1045"/>
    </location>
</feature>
<reference evidence="8 9" key="1">
    <citation type="submission" date="2013-03" db="EMBL/GenBank/DDBJ databases">
        <title>The Genome Sequence of Exophiala aquamarina CBS 119918.</title>
        <authorList>
            <consortium name="The Broad Institute Genomics Platform"/>
            <person name="Cuomo C."/>
            <person name="de Hoog S."/>
            <person name="Gorbushina A."/>
            <person name="Walker B."/>
            <person name="Young S.K."/>
            <person name="Zeng Q."/>
            <person name="Gargeya S."/>
            <person name="Fitzgerald M."/>
            <person name="Haas B."/>
            <person name="Abouelleil A."/>
            <person name="Allen A.W."/>
            <person name="Alvarado L."/>
            <person name="Arachchi H.M."/>
            <person name="Berlin A.M."/>
            <person name="Chapman S.B."/>
            <person name="Gainer-Dewar J."/>
            <person name="Goldberg J."/>
            <person name="Griggs A."/>
            <person name="Gujja S."/>
            <person name="Hansen M."/>
            <person name="Howarth C."/>
            <person name="Imamovic A."/>
            <person name="Ireland A."/>
            <person name="Larimer J."/>
            <person name="McCowan C."/>
            <person name="Murphy C."/>
            <person name="Pearson M."/>
            <person name="Poon T.W."/>
            <person name="Priest M."/>
            <person name="Roberts A."/>
            <person name="Saif S."/>
            <person name="Shea T."/>
            <person name="Sisk P."/>
            <person name="Sykes S."/>
            <person name="Wortman J."/>
            <person name="Nusbaum C."/>
            <person name="Birren B."/>
        </authorList>
    </citation>
    <scope>NUCLEOTIDE SEQUENCE [LARGE SCALE GENOMIC DNA]</scope>
    <source>
        <strain evidence="8 9">CBS 119918</strain>
    </source>
</reference>
<evidence type="ECO:0000259" key="7">
    <source>
        <dbReference type="SMART" id="SM00847"/>
    </source>
</evidence>
<gene>
    <name evidence="8" type="ORF">A1O9_04139</name>
</gene>
<dbReference type="OrthoDB" id="5600252at2759"/>
<dbReference type="Proteomes" id="UP000027920">
    <property type="component" value="Unassembled WGS sequence"/>
</dbReference>
<dbReference type="SUPFAM" id="SSF52540">
    <property type="entry name" value="P-loop containing nucleoside triphosphate hydrolases"/>
    <property type="match status" value="2"/>
</dbReference>
<dbReference type="HOGENOM" id="CLU_263923_0_0_1"/>
<dbReference type="RefSeq" id="XP_013261885.1">
    <property type="nucleotide sequence ID" value="XM_013406431.1"/>
</dbReference>
<feature type="region of interest" description="Disordered" evidence="6">
    <location>
        <begin position="1204"/>
        <end position="1238"/>
    </location>
</feature>
<comment type="caution">
    <text evidence="8">The sequence shown here is derived from an EMBL/GenBank/DDBJ whole genome shotgun (WGS) entry which is preliminary data.</text>
</comment>
<organism evidence="8 9">
    <name type="scientific">Exophiala aquamarina CBS 119918</name>
    <dbReference type="NCBI Taxonomy" id="1182545"/>
    <lineage>
        <taxon>Eukaryota</taxon>
        <taxon>Fungi</taxon>
        <taxon>Dikarya</taxon>
        <taxon>Ascomycota</taxon>
        <taxon>Pezizomycotina</taxon>
        <taxon>Eurotiomycetes</taxon>
        <taxon>Chaetothyriomycetidae</taxon>
        <taxon>Chaetothyriales</taxon>
        <taxon>Herpotrichiellaceae</taxon>
        <taxon>Exophiala</taxon>
    </lineage>
</organism>
<sequence>MFSYTRTSAANHPLIPLPHETPRQPIMLGELIDSSVTRTVLDLVKHDEPSLGVPQLLLSRHTMSPLNIDKPNESFPLLLELVLRAGDIIETLNIAKSPPTIDELMTTFNSFAERLKRVAHMDELKRMRPKLLPNLTDRFQGQIVELRETLERLEVRSPDGTSNYIALFSAQVSHDGDPLAGAYLWFDPATARHCALEAAQRALETKRKQQSTSVEVTIPASNIYLSMQANIEARSAGLPNDYIPLSPCSRPLAKGHDMKTMRFCPRGTSLPERLTPDLIIAHETKNLQLYRRGKTDTERMINAIFHSDIVIILSSNGSGTPMQVPQTILDNALVNGSAMGTNIVCSHPNPSSVIPLASAVTSERSRKHGASVGSVGYDLYEKSELSRGWGCITYCSTATLLKRFLEDSERFLSSSSHIIIDEIHECHKDTEIALTLLRQSIRERKSAGLDFPKLVFLGASSEASRLVGYLRARGGGESALEVRELKFGGPTFSVHHHYLLDTLSECSSILSHPGVSMALRGDYERKIQKYIQDEINFANPRAVESKSRRSNRPIFSHLDSGLVGLVASTIAHIVSTKAPGDILAFLPRSSSIDEVTTLLGQMKSAKIDFEDSSRFKIVKANSQPEGLIPEIIPAGCVRIILTAGLPSPSLTLANITYVVDSGKAETPFVDHTTLKAHTDRADLATNLQYTGLTRGLNSTWISQASMRERSALPSHVEGGHYYALYTPQRQAASPHFDRPAIQTSDLVQESLLLSSALVPYNPKDIFCQMLDPPRMEVIDNAFRQLLCLDAFTHEYKITSLGRVLAMFSLHPAVAKALILGAVFGCLEPIMILACVNPSNVLLDPSESLGKQTQFRDSLPYESSDAALDIKRFRRYHNYYILKDYDKLQQVERDWGVEHSTFANILERGQDIFTTLRRIGVVPIWTAWTKDDSVFALIPHYVNFNRDNHALVRAICLNTIHPNIAMWGSRKQGQQDEWIDASSHRNEVDPLSIIHYTTSLEDNNHRTARSMIAGSNVAARLDIPHTPSAHNREPVSTDKLSPTRQRGEMLSYHGKRIIGYCTKSRLLARLQQVSVLTPLQAILFHPTATLDPEGNIALNGRLLLNLKIEDKMHEDMELQARQVLMEFRQTINRFCRHLFSQLNMSATPGARGSGTGDSQPKNQGMLIMAPLFEGKLRRAVVAAIVRVLDDDVFYSKMRRRSHRNAHKQVFEECMAPATSSEKKDGATSDGDGDAVQAPTDAEIAAATKAKLDKVTAMVHQMTLEIVENEKPS</sequence>
<evidence type="ECO:0000256" key="2">
    <source>
        <dbReference type="ARBA" id="ARBA00022741"/>
    </source>
</evidence>
<keyword evidence="3" id="KW-0378">Hydrolase</keyword>
<dbReference type="Gene3D" id="1.20.120.1080">
    <property type="match status" value="1"/>
</dbReference>
<dbReference type="PANTHER" id="PTHR18934">
    <property type="entry name" value="ATP-DEPENDENT RNA HELICASE"/>
    <property type="match status" value="1"/>
</dbReference>
<dbReference type="SMART" id="SM00847">
    <property type="entry name" value="HA2"/>
    <property type="match status" value="1"/>
</dbReference>
<dbReference type="InterPro" id="IPR007502">
    <property type="entry name" value="Helicase-assoc_dom"/>
</dbReference>
<evidence type="ECO:0000313" key="8">
    <source>
        <dbReference type="EMBL" id="KEF59295.1"/>
    </source>
</evidence>
<dbReference type="EMBL" id="AMGV01000003">
    <property type="protein sequence ID" value="KEF59295.1"/>
    <property type="molecule type" value="Genomic_DNA"/>
</dbReference>
<dbReference type="GO" id="GO:0005524">
    <property type="term" value="F:ATP binding"/>
    <property type="evidence" value="ECO:0007669"/>
    <property type="project" value="UniProtKB-KW"/>
</dbReference>
<dbReference type="PANTHER" id="PTHR18934:SF99">
    <property type="entry name" value="ATP-DEPENDENT RNA HELICASE DHX37-RELATED"/>
    <property type="match status" value="1"/>
</dbReference>
<dbReference type="GO" id="GO:1990904">
    <property type="term" value="C:ribonucleoprotein complex"/>
    <property type="evidence" value="ECO:0007669"/>
    <property type="project" value="UniProtKB-ARBA"/>
</dbReference>
<keyword evidence="5" id="KW-0067">ATP-binding</keyword>
<evidence type="ECO:0000256" key="4">
    <source>
        <dbReference type="ARBA" id="ARBA00022806"/>
    </source>
</evidence>
<comment type="similarity">
    <text evidence="1">Belongs to the DEAD box helicase family. DEAH subfamily.</text>
</comment>
<accession>A0A072PUW1</accession>
<dbReference type="STRING" id="1182545.A0A072PUW1"/>
<keyword evidence="2" id="KW-0547">Nucleotide-binding</keyword>
<dbReference type="GeneID" id="25279072"/>
<evidence type="ECO:0000256" key="5">
    <source>
        <dbReference type="ARBA" id="ARBA00022840"/>
    </source>
</evidence>
<evidence type="ECO:0000256" key="3">
    <source>
        <dbReference type="ARBA" id="ARBA00022801"/>
    </source>
</evidence>
<keyword evidence="4" id="KW-0347">Helicase</keyword>
<dbReference type="VEuPathDB" id="FungiDB:A1O9_04139"/>
<evidence type="ECO:0000313" key="9">
    <source>
        <dbReference type="Proteomes" id="UP000027920"/>
    </source>
</evidence>
<dbReference type="Gene3D" id="3.40.50.300">
    <property type="entry name" value="P-loop containing nucleotide triphosphate hydrolases"/>
    <property type="match status" value="2"/>
</dbReference>
<dbReference type="InterPro" id="IPR027417">
    <property type="entry name" value="P-loop_NTPase"/>
</dbReference>
<feature type="domain" description="Helicase-associated" evidence="7">
    <location>
        <begin position="780"/>
        <end position="915"/>
    </location>
</feature>
<dbReference type="GO" id="GO:0004386">
    <property type="term" value="F:helicase activity"/>
    <property type="evidence" value="ECO:0007669"/>
    <property type="project" value="UniProtKB-KW"/>
</dbReference>
<dbReference type="GO" id="GO:0003723">
    <property type="term" value="F:RNA binding"/>
    <property type="evidence" value="ECO:0007669"/>
    <property type="project" value="TreeGrafter"/>
</dbReference>
<keyword evidence="9" id="KW-1185">Reference proteome</keyword>
<dbReference type="GO" id="GO:0016787">
    <property type="term" value="F:hydrolase activity"/>
    <property type="evidence" value="ECO:0007669"/>
    <property type="project" value="UniProtKB-KW"/>
</dbReference>
<dbReference type="InterPro" id="IPR002464">
    <property type="entry name" value="DNA/RNA_helicase_DEAH_CS"/>
</dbReference>
<dbReference type="PROSITE" id="PS00690">
    <property type="entry name" value="DEAH_ATP_HELICASE"/>
    <property type="match status" value="1"/>
</dbReference>
<evidence type="ECO:0000256" key="6">
    <source>
        <dbReference type="SAM" id="MobiDB-lite"/>
    </source>
</evidence>
<dbReference type="AlphaFoldDB" id="A0A072PUW1"/>